<dbReference type="SUPFAM" id="SSF53383">
    <property type="entry name" value="PLP-dependent transferases"/>
    <property type="match status" value="2"/>
</dbReference>
<protein>
    <recommendedName>
        <fullName evidence="5">glycine dehydrogenase (aminomethyl-transferring)</fullName>
        <ecNumber evidence="5">1.4.4.2</ecNumber>
    </recommendedName>
</protein>
<comment type="catalytic activity">
    <reaction evidence="8">
        <text>N(6)-[(R)-lipoyl]-L-lysyl-[glycine-cleavage complex H protein] + glycine + H(+) = N(6)-[(R)-S(8)-aminomethyldihydrolipoyl]-L-lysyl-[glycine-cleavage complex H protein] + CO2</text>
        <dbReference type="Rhea" id="RHEA:24304"/>
        <dbReference type="Rhea" id="RHEA-COMP:10494"/>
        <dbReference type="Rhea" id="RHEA-COMP:10495"/>
        <dbReference type="ChEBI" id="CHEBI:15378"/>
        <dbReference type="ChEBI" id="CHEBI:16526"/>
        <dbReference type="ChEBI" id="CHEBI:57305"/>
        <dbReference type="ChEBI" id="CHEBI:83099"/>
        <dbReference type="ChEBI" id="CHEBI:83143"/>
        <dbReference type="EC" id="1.4.4.2"/>
    </reaction>
</comment>
<dbReference type="Pfam" id="PF21478">
    <property type="entry name" value="GcvP2_C"/>
    <property type="match status" value="1"/>
</dbReference>
<feature type="domain" description="Glycine cleavage system P-protein N-terminal" evidence="10">
    <location>
        <begin position="12"/>
        <end position="438"/>
    </location>
</feature>
<comment type="subunit">
    <text evidence="4">The glycine cleavage system is composed of four proteins: P, T, L and H.</text>
</comment>
<proteinExistence type="inferred from homology"/>
<dbReference type="InterPro" id="IPR003437">
    <property type="entry name" value="GcvP"/>
</dbReference>
<dbReference type="InterPro" id="IPR015422">
    <property type="entry name" value="PyrdxlP-dep_Trfase_small"/>
</dbReference>
<dbReference type="GeneID" id="92760478"/>
<dbReference type="InterPro" id="IPR049316">
    <property type="entry name" value="GDC-P_C"/>
</dbReference>
<dbReference type="PANTHER" id="PTHR11773">
    <property type="entry name" value="GLYCINE DEHYDROGENASE, DECARBOXYLATING"/>
    <property type="match status" value="1"/>
</dbReference>
<organism evidence="12 13">
    <name type="scientific">Corynebacterium glucuronolyticum</name>
    <dbReference type="NCBI Taxonomy" id="39791"/>
    <lineage>
        <taxon>Bacteria</taxon>
        <taxon>Bacillati</taxon>
        <taxon>Actinomycetota</taxon>
        <taxon>Actinomycetes</taxon>
        <taxon>Mycobacteriales</taxon>
        <taxon>Corynebacteriaceae</taxon>
        <taxon>Corynebacterium</taxon>
    </lineage>
</organism>
<dbReference type="GO" id="GO:0005829">
    <property type="term" value="C:cytosol"/>
    <property type="evidence" value="ECO:0007669"/>
    <property type="project" value="TreeGrafter"/>
</dbReference>
<dbReference type="InterPro" id="IPR015424">
    <property type="entry name" value="PyrdxlP-dep_Trfase"/>
</dbReference>
<dbReference type="PANTHER" id="PTHR11773:SF1">
    <property type="entry name" value="GLYCINE DEHYDROGENASE (DECARBOXYLATING), MITOCHONDRIAL"/>
    <property type="match status" value="1"/>
</dbReference>
<evidence type="ECO:0000256" key="5">
    <source>
        <dbReference type="ARBA" id="ARBA00012134"/>
    </source>
</evidence>
<dbReference type="Gene3D" id="3.90.1150.10">
    <property type="entry name" value="Aspartate Aminotransferase, domain 1"/>
    <property type="match status" value="2"/>
</dbReference>
<reference evidence="12 13" key="1">
    <citation type="submission" date="2020-12" db="EMBL/GenBank/DDBJ databases">
        <title>FDA dAtabase for Regulatory Grade micrObial Sequences (FDA-ARGOS): Supporting development and validation of Infectious Disease Dx tests.</title>
        <authorList>
            <person name="Sproer C."/>
            <person name="Gronow S."/>
            <person name="Severitt S."/>
            <person name="Schroder I."/>
            <person name="Tallon L."/>
            <person name="Sadzewicz L."/>
            <person name="Zhao X."/>
            <person name="Boylan J."/>
            <person name="Ott S."/>
            <person name="Bowen H."/>
            <person name="Vavikolanu K."/>
            <person name="Mehta A."/>
            <person name="Aluvathingal J."/>
            <person name="Nadendla S."/>
            <person name="Lowell S."/>
            <person name="Myers T."/>
            <person name="Yan Y."/>
            <person name="Sichtig H."/>
        </authorList>
    </citation>
    <scope>NUCLEOTIDE SEQUENCE [LARGE SCALE GENOMIC DNA]</scope>
    <source>
        <strain evidence="12 13">FDAARGOS_1053</strain>
    </source>
</reference>
<accession>A0A7T4BNA8</accession>
<evidence type="ECO:0000256" key="1">
    <source>
        <dbReference type="ARBA" id="ARBA00001933"/>
    </source>
</evidence>
<dbReference type="AlphaFoldDB" id="A0A7T4BNA8"/>
<evidence type="ECO:0000313" key="13">
    <source>
        <dbReference type="Proteomes" id="UP000596145"/>
    </source>
</evidence>
<evidence type="ECO:0000256" key="4">
    <source>
        <dbReference type="ARBA" id="ARBA00011690"/>
    </source>
</evidence>
<dbReference type="GO" id="GO:0030170">
    <property type="term" value="F:pyridoxal phosphate binding"/>
    <property type="evidence" value="ECO:0007669"/>
    <property type="project" value="TreeGrafter"/>
</dbReference>
<dbReference type="EMBL" id="CP066007">
    <property type="protein sequence ID" value="QQB45389.1"/>
    <property type="molecule type" value="Genomic_DNA"/>
</dbReference>
<dbReference type="CDD" id="cd00613">
    <property type="entry name" value="GDC-P"/>
    <property type="match status" value="1"/>
</dbReference>
<dbReference type="InterPro" id="IPR020581">
    <property type="entry name" value="GDC_P"/>
</dbReference>
<evidence type="ECO:0000313" key="12">
    <source>
        <dbReference type="EMBL" id="QQB45389.1"/>
    </source>
</evidence>
<comment type="function">
    <text evidence="2">The glycine cleavage system catalyzes the degradation of glycine. The P protein binds the alpha-amino group of glycine through its pyridoxal phosphate cofactor; CO(2) is released and the remaining methylamine moiety is then transferred to the lipoamide cofactor of the H protein.</text>
</comment>
<dbReference type="GO" id="GO:0016594">
    <property type="term" value="F:glycine binding"/>
    <property type="evidence" value="ECO:0007669"/>
    <property type="project" value="TreeGrafter"/>
</dbReference>
<sequence length="954" mass="104082">MTNPITPLPFHNRHIGPDADDQKEMLKDLGYDSLEELMQAAIPGDIIEDEAVTKLIEPLSEHEAQALLRTYARQNTVLKSFYGQGFNDTITPPVIRRNVVENPGWYTAYTPYQAEISQGRLEALLNFQTLFKDLSGLDLANASLLDEATAVAEAAALMVRSARKANKVVFDERLHRQDLTVAMERARVLDFDVEIADVTSGIAEDGLAGVILAYPGTEGDIVDLRPIIEQVHSVGGYATVVADPLALIHLESPGSLGADIAVGSTQRFGVPLFFGGPHAAYMAVTNKLVRKMPGRIVGVSKDADGNPAYRLTLQTREQHIRRERATSNICTAQALLATMASMYAVWHGPAGLRRIADRIHTYASTFAANIRKAGGDLSVLHDDFFDTVTVGVSGRAEQIVKAAEEAGYLIRHIGDDKVSVAFGESAKDEDITALLEAFGVTREVESEYAEYPESLRRTDDPVPHPIFSSVHSETQMMRYTRRLSDRDLALDRAMIPLGSCTMKLNPAAAMEPITWPKFAGLHPYAPAEQTKGWRAMLEQLENWLVDITGYDKVSLQPNSGAMGELSGLLAIRRYHVANGDHERDICLIPASAHGTNAASAALAGLRVVVIDSNEDGSISVDDLDAKLEKYSNHVAAIMITYPSTHGIYEPTVREVCKKVHDYGGQVYIDGANMNAQCGWSRPGQYGGDVSHLNLHKTFAIPHGGGGPGVGPIAVREHLIPFLPADPLATDPHSPVPEGQGIPMVGTLFGSAGVTPITWMYLAMMGSEGLKRVTAVAVLNANYVAKELDDSFPVLYHGPNGLVGHETIFDIRPVEKLSGVSATDVAKRLMDFGIHAPTLAFPVPGTLMFEPTESESKEELDRFIEAMRTIRAEIQDVIDGKIALEDSVLTNSPFTAASAAADEWNYKFTRKEAVFPVDGLLRDKYYPSVRRIDEAYGDRHLFCECPSPETFSIED</sequence>
<dbReference type="NCBIfam" id="NF003346">
    <property type="entry name" value="PRK04366.1"/>
    <property type="match status" value="1"/>
</dbReference>
<dbReference type="InterPro" id="IPR018247">
    <property type="entry name" value="EF_Hand_1_Ca_BS"/>
</dbReference>
<comment type="cofactor">
    <cofactor evidence="1 9">
        <name>pyridoxal 5'-phosphate</name>
        <dbReference type="ChEBI" id="CHEBI:597326"/>
    </cofactor>
</comment>
<dbReference type="NCBIfam" id="TIGR00461">
    <property type="entry name" value="gcvP"/>
    <property type="match status" value="1"/>
</dbReference>
<evidence type="ECO:0000259" key="10">
    <source>
        <dbReference type="Pfam" id="PF02347"/>
    </source>
</evidence>
<evidence type="ECO:0000256" key="7">
    <source>
        <dbReference type="ARBA" id="ARBA00023002"/>
    </source>
</evidence>
<gene>
    <name evidence="12" type="primary">gcvP</name>
    <name evidence="12" type="ORF">I6I10_07540</name>
</gene>
<comment type="similarity">
    <text evidence="3">Belongs to the GcvP family.</text>
</comment>
<keyword evidence="7 12" id="KW-0560">Oxidoreductase</keyword>
<dbReference type="EC" id="1.4.4.2" evidence="5"/>
<feature type="domain" description="Glycine dehydrogenase C-terminal" evidence="11">
    <location>
        <begin position="773"/>
        <end position="892"/>
    </location>
</feature>
<dbReference type="PROSITE" id="PS00018">
    <property type="entry name" value="EF_HAND_1"/>
    <property type="match status" value="1"/>
</dbReference>
<dbReference type="InterPro" id="IPR015421">
    <property type="entry name" value="PyrdxlP-dep_Trfase_major"/>
</dbReference>
<feature type="modified residue" description="N6-(pyridoxal phosphate)lysine" evidence="9">
    <location>
        <position position="696"/>
    </location>
</feature>
<evidence type="ECO:0000256" key="3">
    <source>
        <dbReference type="ARBA" id="ARBA00010756"/>
    </source>
</evidence>
<feature type="domain" description="Glycine cleavage system P-protein N-terminal" evidence="10">
    <location>
        <begin position="465"/>
        <end position="720"/>
    </location>
</feature>
<dbReference type="Pfam" id="PF02347">
    <property type="entry name" value="GDC-P"/>
    <property type="match status" value="2"/>
</dbReference>
<dbReference type="FunFam" id="3.40.640.10:FF:000007">
    <property type="entry name" value="glycine dehydrogenase (Decarboxylating), mitochondrial"/>
    <property type="match status" value="1"/>
</dbReference>
<dbReference type="InterPro" id="IPR049315">
    <property type="entry name" value="GDC-P_N"/>
</dbReference>
<dbReference type="Proteomes" id="UP000596145">
    <property type="component" value="Chromosome"/>
</dbReference>
<evidence type="ECO:0000256" key="8">
    <source>
        <dbReference type="ARBA" id="ARBA00049026"/>
    </source>
</evidence>
<dbReference type="GO" id="GO:0005960">
    <property type="term" value="C:glycine cleavage complex"/>
    <property type="evidence" value="ECO:0007669"/>
    <property type="project" value="TreeGrafter"/>
</dbReference>
<dbReference type="GO" id="GO:0019464">
    <property type="term" value="P:glycine decarboxylation via glycine cleavage system"/>
    <property type="evidence" value="ECO:0007669"/>
    <property type="project" value="TreeGrafter"/>
</dbReference>
<evidence type="ECO:0000256" key="9">
    <source>
        <dbReference type="PIRSR" id="PIRSR603437-50"/>
    </source>
</evidence>
<name>A0A7T4BNA8_9CORY</name>
<dbReference type="RefSeq" id="WP_084036465.1">
    <property type="nucleotide sequence ID" value="NZ_CP066007.1"/>
</dbReference>
<keyword evidence="6 9" id="KW-0663">Pyridoxal phosphate</keyword>
<dbReference type="OrthoDB" id="9801272at2"/>
<dbReference type="GO" id="GO:0004375">
    <property type="term" value="F:glycine dehydrogenase (decarboxylating) activity"/>
    <property type="evidence" value="ECO:0007669"/>
    <property type="project" value="UniProtKB-EC"/>
</dbReference>
<evidence type="ECO:0000256" key="6">
    <source>
        <dbReference type="ARBA" id="ARBA00022898"/>
    </source>
</evidence>
<evidence type="ECO:0000259" key="11">
    <source>
        <dbReference type="Pfam" id="PF21478"/>
    </source>
</evidence>
<evidence type="ECO:0000256" key="2">
    <source>
        <dbReference type="ARBA" id="ARBA00003788"/>
    </source>
</evidence>
<dbReference type="Gene3D" id="3.40.640.10">
    <property type="entry name" value="Type I PLP-dependent aspartate aminotransferase-like (Major domain)"/>
    <property type="match status" value="2"/>
</dbReference>